<dbReference type="EMBL" id="AP018352">
    <property type="protein sequence ID" value="BBA26140.1"/>
    <property type="molecule type" value="Genomic_DNA"/>
</dbReference>
<organism evidence="1">
    <name type="scientific">Enterobacter hormaechei</name>
    <dbReference type="NCBI Taxonomy" id="158836"/>
    <lineage>
        <taxon>Bacteria</taxon>
        <taxon>Pseudomonadati</taxon>
        <taxon>Pseudomonadota</taxon>
        <taxon>Gammaproteobacteria</taxon>
        <taxon>Enterobacterales</taxon>
        <taxon>Enterobacteriaceae</taxon>
        <taxon>Enterobacter</taxon>
        <taxon>Enterobacter cloacae complex</taxon>
    </lineage>
</organism>
<keyword evidence="1" id="KW-0614">Plasmid</keyword>
<evidence type="ECO:0000313" key="1">
    <source>
        <dbReference type="EMBL" id="BBA26140.1"/>
    </source>
</evidence>
<proteinExistence type="predicted"/>
<dbReference type="AlphaFoldDB" id="A0A286NZJ5"/>
<sequence length="70" mass="8198">MFDILGEGLRRELQPLDHRQVGEQLVSQFLYGHAVTDREHRRLDQLARFRGHCLYPNESSATFLGLSFRI</sequence>
<reference evidence="1" key="1">
    <citation type="journal article" date="2018" name="Antimicrob. Agents Chemother.">
        <title>Molecular Characterization of IMP-1-Producing Enterobacter cloacae Complex Isolates in Tokyo.</title>
        <authorList>
            <person name="Aoki K."/>
            <person name="Harada S."/>
            <person name="Yahara K."/>
            <person name="Ishii Y."/>
            <person name="Motooka D."/>
            <person name="Nakamura S."/>
            <person name="Akeda Y."/>
            <person name="Iida T."/>
            <person name="Tomono K."/>
            <person name="Iwata S."/>
            <person name="Moriya K."/>
            <person name="Tateda K."/>
        </authorList>
    </citation>
    <scope>NUCLEOTIDE SEQUENCE</scope>
    <source>
        <strain evidence="1">TUM11043</strain>
        <plasmid evidence="1">pMTY11043_IncHI2</plasmid>
    </source>
</reference>
<geneLocation type="plasmid" evidence="1">
    <name>pMTY11043_IncHI2</name>
</geneLocation>
<protein>
    <submittedName>
        <fullName evidence="1">Uncharacterized protein</fullName>
    </submittedName>
</protein>
<accession>A0A286NZJ5</accession>
<name>A0A286NZJ5_9ENTR</name>
<gene>
    <name evidence="1" type="ORF">TUM11043_00302</name>
</gene>
<accession>A0A331WHZ6</accession>